<dbReference type="AlphaFoldDB" id="A0AAD7M7R6"/>
<accession>A0AAD7M7R6</accession>
<gene>
    <name evidence="2" type="ORF">B0H17DRAFT_860578</name>
</gene>
<dbReference type="Pfam" id="PF16488">
    <property type="entry name" value="ArgoL2"/>
    <property type="match status" value="1"/>
</dbReference>
<feature type="non-terminal residue" evidence="2">
    <location>
        <position position="1"/>
    </location>
</feature>
<name>A0AAD7M7R6_MYCRO</name>
<protein>
    <recommendedName>
        <fullName evidence="1">Argonaute linker 2 domain-containing protein</fullName>
    </recommendedName>
</protein>
<reference evidence="2" key="1">
    <citation type="submission" date="2023-03" db="EMBL/GenBank/DDBJ databases">
        <title>Massive genome expansion in bonnet fungi (Mycena s.s.) driven by repeated elements and novel gene families across ecological guilds.</title>
        <authorList>
            <consortium name="Lawrence Berkeley National Laboratory"/>
            <person name="Harder C.B."/>
            <person name="Miyauchi S."/>
            <person name="Viragh M."/>
            <person name="Kuo A."/>
            <person name="Thoen E."/>
            <person name="Andreopoulos B."/>
            <person name="Lu D."/>
            <person name="Skrede I."/>
            <person name="Drula E."/>
            <person name="Henrissat B."/>
            <person name="Morin E."/>
            <person name="Kohler A."/>
            <person name="Barry K."/>
            <person name="LaButti K."/>
            <person name="Morin E."/>
            <person name="Salamov A."/>
            <person name="Lipzen A."/>
            <person name="Mereny Z."/>
            <person name="Hegedus B."/>
            <person name="Baldrian P."/>
            <person name="Stursova M."/>
            <person name="Weitz H."/>
            <person name="Taylor A."/>
            <person name="Grigoriev I.V."/>
            <person name="Nagy L.G."/>
            <person name="Martin F."/>
            <person name="Kauserud H."/>
        </authorList>
    </citation>
    <scope>NUCLEOTIDE SEQUENCE</scope>
    <source>
        <strain evidence="2">CBHHK067</strain>
    </source>
</reference>
<keyword evidence="3" id="KW-1185">Reference proteome</keyword>
<proteinExistence type="predicted"/>
<dbReference type="Proteomes" id="UP001221757">
    <property type="component" value="Unassembled WGS sequence"/>
</dbReference>
<comment type="caution">
    <text evidence="2">The sequence shown here is derived from an EMBL/GenBank/DDBJ whole genome shotgun (WGS) entry which is preliminary data.</text>
</comment>
<sequence length="76" mass="8510">LNFATKKPADRLRSIISGLDVLAYSQSEYVHQFWMMVDHTASPLKVQARVSKPPMLKYAVSSCQLTVTPRDGALNM</sequence>
<feature type="non-terminal residue" evidence="2">
    <location>
        <position position="76"/>
    </location>
</feature>
<evidence type="ECO:0000259" key="1">
    <source>
        <dbReference type="Pfam" id="PF16488"/>
    </source>
</evidence>
<dbReference type="InterPro" id="IPR032472">
    <property type="entry name" value="ArgoL2"/>
</dbReference>
<organism evidence="2 3">
    <name type="scientific">Mycena rosella</name>
    <name type="common">Pink bonnet</name>
    <name type="synonym">Agaricus rosellus</name>
    <dbReference type="NCBI Taxonomy" id="1033263"/>
    <lineage>
        <taxon>Eukaryota</taxon>
        <taxon>Fungi</taxon>
        <taxon>Dikarya</taxon>
        <taxon>Basidiomycota</taxon>
        <taxon>Agaricomycotina</taxon>
        <taxon>Agaricomycetes</taxon>
        <taxon>Agaricomycetidae</taxon>
        <taxon>Agaricales</taxon>
        <taxon>Marasmiineae</taxon>
        <taxon>Mycenaceae</taxon>
        <taxon>Mycena</taxon>
    </lineage>
</organism>
<evidence type="ECO:0000313" key="3">
    <source>
        <dbReference type="Proteomes" id="UP001221757"/>
    </source>
</evidence>
<dbReference type="EMBL" id="JARKIE010000009">
    <property type="protein sequence ID" value="KAJ7704893.1"/>
    <property type="molecule type" value="Genomic_DNA"/>
</dbReference>
<evidence type="ECO:0000313" key="2">
    <source>
        <dbReference type="EMBL" id="KAJ7704893.1"/>
    </source>
</evidence>
<feature type="domain" description="Argonaute linker 2" evidence="1">
    <location>
        <begin position="10"/>
        <end position="58"/>
    </location>
</feature>